<keyword evidence="1" id="KW-0812">Transmembrane</keyword>
<keyword evidence="1" id="KW-1133">Transmembrane helix</keyword>
<sequence>MLFKRRAWQCGSACLAKRPMAAINRLIGAERMFPQSIVSELFNLLLQPRFRYTNNLEQVRARLTLLFSALLAAAALIAFLSILAFGDRSAPLNNILTLLLAGLLAQLFAMSLVHSGQLRLGMLTLFTFLVLVAVIIALLSGVGSSSLLILSAPLLYGSLVWSWSSVIFLTALEIVLIGLLGNWQSSGAFVVVGAVGLAPEAVPTQTLVVQLMLGGIGVFCAAYAYELRRSLQAANRWLTQLRASAEIAQLAAASGTLAELMPRIANYIRDRFGFYHVQIFWADAEQRYANLVASTGTTGEQLLKRGYRVAFNSQGAIGRALQSGEPIVADVRGQQGGELLPDARSEIALPLIVEDRVLGVLDIQSVRPNAFPKEQIEGLSILAAQVGAVTFSGHQIEGYRSALSDTRRMLLETEVNLTEARRLNQRLTGQAWEDYLKARSAQTVGYTLKDNRLQRDASWTPALEQAALNRQPVLMAIATNRQIVAVPIELRGRGIGAIEIELEGAVRQAETLEVLQALAQRLALSIDNARLFEQAQELAQRELEVNAISKNLQAIKDIDGLARTTLQELSRALGAVHASIRIGSLEDDSTARLRDGAG</sequence>
<dbReference type="Pfam" id="PF13185">
    <property type="entry name" value="GAF_2"/>
    <property type="match status" value="1"/>
</dbReference>
<dbReference type="SMART" id="SM00065">
    <property type="entry name" value="GAF"/>
    <property type="match status" value="2"/>
</dbReference>
<feature type="transmembrane region" description="Helical" evidence="1">
    <location>
        <begin position="186"/>
        <end position="202"/>
    </location>
</feature>
<feature type="domain" description="GAF" evidence="2">
    <location>
        <begin position="402"/>
        <end position="536"/>
    </location>
</feature>
<dbReference type="InterPro" id="IPR029016">
    <property type="entry name" value="GAF-like_dom_sf"/>
</dbReference>
<dbReference type="EMBL" id="PGTM01000342">
    <property type="protein sequence ID" value="PJF34560.1"/>
    <property type="molecule type" value="Genomic_DNA"/>
</dbReference>
<dbReference type="SUPFAM" id="SSF55781">
    <property type="entry name" value="GAF domain-like"/>
    <property type="match status" value="2"/>
</dbReference>
<comment type="caution">
    <text evidence="3">The sequence shown here is derived from an EMBL/GenBank/DDBJ whole genome shotgun (WGS) entry which is preliminary data.</text>
</comment>
<dbReference type="Proteomes" id="UP000229681">
    <property type="component" value="Unassembled WGS sequence"/>
</dbReference>
<gene>
    <name evidence="3" type="ORF">CUN49_15060</name>
</gene>
<evidence type="ECO:0000313" key="4">
    <source>
        <dbReference type="Proteomes" id="UP000229681"/>
    </source>
</evidence>
<feature type="transmembrane region" description="Helical" evidence="1">
    <location>
        <begin position="63"/>
        <end position="86"/>
    </location>
</feature>
<dbReference type="Gene3D" id="3.30.450.40">
    <property type="match status" value="2"/>
</dbReference>
<feature type="transmembrane region" description="Helical" evidence="1">
    <location>
        <begin position="120"/>
        <end position="140"/>
    </location>
</feature>
<proteinExistence type="predicted"/>
<reference evidence="3 4" key="1">
    <citation type="submission" date="2017-11" db="EMBL/GenBank/DDBJ databases">
        <title>Evolution of Phototrophy in the Chloroflexi Phylum Driven by Horizontal Gene Transfer.</title>
        <authorList>
            <person name="Ward L.M."/>
            <person name="Hemp J."/>
            <person name="Shih P.M."/>
            <person name="Mcglynn S.E."/>
            <person name="Fischer W."/>
        </authorList>
    </citation>
    <scope>NUCLEOTIDE SEQUENCE [LARGE SCALE GENOMIC DNA]</scope>
    <source>
        <strain evidence="3">JP3_13</strain>
    </source>
</reference>
<protein>
    <recommendedName>
        <fullName evidence="2">GAF domain-containing protein</fullName>
    </recommendedName>
</protein>
<feature type="transmembrane region" description="Helical" evidence="1">
    <location>
        <begin position="92"/>
        <end position="113"/>
    </location>
</feature>
<evidence type="ECO:0000313" key="3">
    <source>
        <dbReference type="EMBL" id="PJF34560.1"/>
    </source>
</evidence>
<feature type="domain" description="GAF" evidence="2">
    <location>
        <begin position="256"/>
        <end position="400"/>
    </location>
</feature>
<dbReference type="AlphaFoldDB" id="A0A2M8PAJ7"/>
<accession>A0A2M8PAJ7</accession>
<feature type="transmembrane region" description="Helical" evidence="1">
    <location>
        <begin position="160"/>
        <end position="179"/>
    </location>
</feature>
<name>A0A2M8PAJ7_9CHLR</name>
<organism evidence="3 4">
    <name type="scientific">Candidatus Thermofonsia Clade 1 bacterium</name>
    <dbReference type="NCBI Taxonomy" id="2364210"/>
    <lineage>
        <taxon>Bacteria</taxon>
        <taxon>Bacillati</taxon>
        <taxon>Chloroflexota</taxon>
        <taxon>Candidatus Thermofontia</taxon>
        <taxon>Candidatus Thermofonsia Clade 1</taxon>
    </lineage>
</organism>
<dbReference type="InterPro" id="IPR003018">
    <property type="entry name" value="GAF"/>
</dbReference>
<evidence type="ECO:0000259" key="2">
    <source>
        <dbReference type="SMART" id="SM00065"/>
    </source>
</evidence>
<keyword evidence="1" id="KW-0472">Membrane</keyword>
<evidence type="ECO:0000256" key="1">
    <source>
        <dbReference type="SAM" id="Phobius"/>
    </source>
</evidence>